<dbReference type="Gene3D" id="2.160.10.10">
    <property type="entry name" value="Hexapeptide repeat proteins"/>
    <property type="match status" value="1"/>
</dbReference>
<reference evidence="2" key="1">
    <citation type="journal article" date="2019" name="Int. J. Syst. Evol. Microbiol.">
        <title>The Global Catalogue of Microorganisms (GCM) 10K type strain sequencing project: providing services to taxonomists for standard genome sequencing and annotation.</title>
        <authorList>
            <consortium name="The Broad Institute Genomics Platform"/>
            <consortium name="The Broad Institute Genome Sequencing Center for Infectious Disease"/>
            <person name="Wu L."/>
            <person name="Ma J."/>
        </authorList>
    </citation>
    <scope>NUCLEOTIDE SEQUENCE [LARGE SCALE GENOMIC DNA]</scope>
    <source>
        <strain evidence="2">CGMCC 1.12791</strain>
    </source>
</reference>
<accession>A0ABQ3HF89</accession>
<dbReference type="InterPro" id="IPR011004">
    <property type="entry name" value="Trimer_LpxA-like_sf"/>
</dbReference>
<dbReference type="InterPro" id="IPR050484">
    <property type="entry name" value="Transf_Hexapept/Carb_Anhydrase"/>
</dbReference>
<proteinExistence type="predicted"/>
<keyword evidence="2" id="KW-1185">Reference proteome</keyword>
<dbReference type="PANTHER" id="PTHR13061:SF29">
    <property type="entry name" value="GAMMA CARBONIC ANHYDRASE-LIKE 1, MITOCHONDRIAL-RELATED"/>
    <property type="match status" value="1"/>
</dbReference>
<protein>
    <submittedName>
        <fullName evidence="1">Gamma carbonic anhydrase family protein</fullName>
    </submittedName>
</protein>
<dbReference type="Proteomes" id="UP000597341">
    <property type="component" value="Unassembled WGS sequence"/>
</dbReference>
<dbReference type="SUPFAM" id="SSF51161">
    <property type="entry name" value="Trimeric LpxA-like enzymes"/>
    <property type="match status" value="1"/>
</dbReference>
<dbReference type="Pfam" id="PF00132">
    <property type="entry name" value="Hexapep"/>
    <property type="match status" value="1"/>
</dbReference>
<dbReference type="InterPro" id="IPR047324">
    <property type="entry name" value="LbH_gamma_CA-like"/>
</dbReference>
<evidence type="ECO:0000313" key="1">
    <source>
        <dbReference type="EMBL" id="GHE15034.1"/>
    </source>
</evidence>
<dbReference type="EMBL" id="BNAD01000001">
    <property type="protein sequence ID" value="GHE15034.1"/>
    <property type="molecule type" value="Genomic_DNA"/>
</dbReference>
<sequence length="180" mass="18112">MPTPDTGGPVATIVPFGEHVPDLAPTSWLAPTATVIGDAVVEDGVSIWFGAVVRADGARITVGAGSNVQDNCVFHADPGFPLTLVGDVAVGHGAVLHGCTIEPGVLVGMGAVVMNGAHIGSGSIIAAGAVVLEGTRVPERSLVAGVPAKVRRETTDEEVAGIARNVAGYRERAQAYASQG</sequence>
<comment type="caution">
    <text evidence="1">The sequence shown here is derived from an EMBL/GenBank/DDBJ whole genome shotgun (WGS) entry which is preliminary data.</text>
</comment>
<evidence type="ECO:0000313" key="2">
    <source>
        <dbReference type="Proteomes" id="UP000597341"/>
    </source>
</evidence>
<dbReference type="PANTHER" id="PTHR13061">
    <property type="entry name" value="DYNACTIN SUBUNIT P25"/>
    <property type="match status" value="1"/>
</dbReference>
<name>A0ABQ3HF89_9ACTN</name>
<dbReference type="InterPro" id="IPR001451">
    <property type="entry name" value="Hexapep"/>
</dbReference>
<organism evidence="1 2">
    <name type="scientific">Nocardioides flavus</name>
    <name type="common">ex Wang et al. 2016</name>
    <dbReference type="NCBI Taxonomy" id="2058780"/>
    <lineage>
        <taxon>Bacteria</taxon>
        <taxon>Bacillati</taxon>
        <taxon>Actinomycetota</taxon>
        <taxon>Actinomycetes</taxon>
        <taxon>Propionibacteriales</taxon>
        <taxon>Nocardioidaceae</taxon>
        <taxon>Nocardioides</taxon>
    </lineage>
</organism>
<dbReference type="RefSeq" id="WP_191277445.1">
    <property type="nucleotide sequence ID" value="NZ_BNAD01000001.1"/>
</dbReference>
<gene>
    <name evidence="1" type="ORF">GCM10011376_01380</name>
</gene>
<dbReference type="CDD" id="cd04645">
    <property type="entry name" value="LbH_gamma_CA_like"/>
    <property type="match status" value="1"/>
</dbReference>